<keyword evidence="2" id="KW-0732">Signal</keyword>
<proteinExistence type="predicted"/>
<comment type="caution">
    <text evidence="4">The sequence shown here is derived from an EMBL/GenBank/DDBJ whole genome shotgun (WGS) entry which is preliminary data.</text>
</comment>
<feature type="transmembrane region" description="Helical" evidence="1">
    <location>
        <begin position="210"/>
        <end position="233"/>
    </location>
</feature>
<dbReference type="InterPro" id="IPR045339">
    <property type="entry name" value="DUF6534"/>
</dbReference>
<feature type="domain" description="DUF6534" evidence="3">
    <location>
        <begin position="257"/>
        <end position="344"/>
    </location>
</feature>
<evidence type="ECO:0000256" key="1">
    <source>
        <dbReference type="SAM" id="Phobius"/>
    </source>
</evidence>
<keyword evidence="1" id="KW-1133">Transmembrane helix</keyword>
<accession>A0A8H7CJR9</accession>
<feature type="transmembrane region" description="Helical" evidence="1">
    <location>
        <begin position="253"/>
        <end position="273"/>
    </location>
</feature>
<sequence length="392" mass="43574">MFVAVLLMVSTWTRSPPRTACMPRLSPQETPTIHRDLVDIIIGSASGIFLPLLVQDRSIALSRRCIYSLAYPFGKTPLPSFHPYSMDSMAPVFVFDADLTIGAYQIGVLVSYVLFGVTTMQAYIYFGRFPNDNPKFKALVAFVWICEVGHAVCLGHSLYIYTIKDFAQPLLLLGPAPESFETSVLLSGAVGACVQWFFGFRIYTLCKKLYIPILVWIMGFLRLLGCVAIFVAGLKMTSLAGYIAQWEWLATSIWSVSTANDLTITVTVVFLLYQQRNKVQKRTAALVDKIILWTLETGFLTSVTGVISLIFFVTMKKNFIWAAFFAVTARLFSNSLLASLNSRTTLRSLHEVSMPSSGARYEGGNSVRMTKVTQISYDAGELSRGDKALENV</sequence>
<feature type="signal peptide" evidence="2">
    <location>
        <begin position="1"/>
        <end position="15"/>
    </location>
</feature>
<feature type="transmembrane region" description="Helical" evidence="1">
    <location>
        <begin position="319"/>
        <end position="340"/>
    </location>
</feature>
<evidence type="ECO:0000259" key="3">
    <source>
        <dbReference type="Pfam" id="PF20152"/>
    </source>
</evidence>
<feature type="transmembrane region" description="Helical" evidence="1">
    <location>
        <begin position="293"/>
        <end position="313"/>
    </location>
</feature>
<feature type="chain" id="PRO_5034707477" description="DUF6534 domain-containing protein" evidence="2">
    <location>
        <begin position="16"/>
        <end position="392"/>
    </location>
</feature>
<name>A0A8H7CJR9_9AGAR</name>
<dbReference type="PANTHER" id="PTHR40465">
    <property type="entry name" value="CHROMOSOME 1, WHOLE GENOME SHOTGUN SEQUENCE"/>
    <property type="match status" value="1"/>
</dbReference>
<dbReference type="AlphaFoldDB" id="A0A8H7CJR9"/>
<feature type="transmembrane region" description="Helical" evidence="1">
    <location>
        <begin position="183"/>
        <end position="203"/>
    </location>
</feature>
<gene>
    <name evidence="4" type="ORF">MSAN_02202600</name>
</gene>
<evidence type="ECO:0000256" key="2">
    <source>
        <dbReference type="SAM" id="SignalP"/>
    </source>
</evidence>
<protein>
    <recommendedName>
        <fullName evidence="3">DUF6534 domain-containing protein</fullName>
    </recommendedName>
</protein>
<dbReference type="Proteomes" id="UP000623467">
    <property type="component" value="Unassembled WGS sequence"/>
</dbReference>
<evidence type="ECO:0000313" key="4">
    <source>
        <dbReference type="EMBL" id="KAF7338801.1"/>
    </source>
</evidence>
<evidence type="ECO:0000313" key="5">
    <source>
        <dbReference type="Proteomes" id="UP000623467"/>
    </source>
</evidence>
<keyword evidence="1" id="KW-0812">Transmembrane</keyword>
<organism evidence="4 5">
    <name type="scientific">Mycena sanguinolenta</name>
    <dbReference type="NCBI Taxonomy" id="230812"/>
    <lineage>
        <taxon>Eukaryota</taxon>
        <taxon>Fungi</taxon>
        <taxon>Dikarya</taxon>
        <taxon>Basidiomycota</taxon>
        <taxon>Agaricomycotina</taxon>
        <taxon>Agaricomycetes</taxon>
        <taxon>Agaricomycetidae</taxon>
        <taxon>Agaricales</taxon>
        <taxon>Marasmiineae</taxon>
        <taxon>Mycenaceae</taxon>
        <taxon>Mycena</taxon>
    </lineage>
</organism>
<keyword evidence="1" id="KW-0472">Membrane</keyword>
<keyword evidence="5" id="KW-1185">Reference proteome</keyword>
<dbReference type="EMBL" id="JACAZH010000032">
    <property type="protein sequence ID" value="KAF7338801.1"/>
    <property type="molecule type" value="Genomic_DNA"/>
</dbReference>
<feature type="transmembrane region" description="Helical" evidence="1">
    <location>
        <begin position="138"/>
        <end position="163"/>
    </location>
</feature>
<dbReference type="PANTHER" id="PTHR40465:SF1">
    <property type="entry name" value="DUF6534 DOMAIN-CONTAINING PROTEIN"/>
    <property type="match status" value="1"/>
</dbReference>
<feature type="transmembrane region" description="Helical" evidence="1">
    <location>
        <begin position="104"/>
        <end position="126"/>
    </location>
</feature>
<dbReference type="OrthoDB" id="2535105at2759"/>
<reference evidence="4" key="1">
    <citation type="submission" date="2020-05" db="EMBL/GenBank/DDBJ databases">
        <title>Mycena genomes resolve the evolution of fungal bioluminescence.</title>
        <authorList>
            <person name="Tsai I.J."/>
        </authorList>
    </citation>
    <scope>NUCLEOTIDE SEQUENCE</scope>
    <source>
        <strain evidence="4">160909Yilan</strain>
    </source>
</reference>
<dbReference type="Pfam" id="PF20152">
    <property type="entry name" value="DUF6534"/>
    <property type="match status" value="1"/>
</dbReference>